<dbReference type="Gene3D" id="2.80.10.50">
    <property type="match status" value="1"/>
</dbReference>
<comment type="caution">
    <text evidence="2">The sequence shown here is derived from an EMBL/GenBank/DDBJ whole genome shotgun (WGS) entry which is preliminary data.</text>
</comment>
<organism evidence="2 3">
    <name type="scientific">Amycolatopsis coloradensis</name>
    <dbReference type="NCBI Taxonomy" id="76021"/>
    <lineage>
        <taxon>Bacteria</taxon>
        <taxon>Bacillati</taxon>
        <taxon>Actinomycetota</taxon>
        <taxon>Actinomycetes</taxon>
        <taxon>Pseudonocardiales</taxon>
        <taxon>Pseudonocardiaceae</taxon>
        <taxon>Amycolatopsis</taxon>
    </lineage>
</organism>
<dbReference type="SUPFAM" id="SSF110221">
    <property type="entry name" value="AbfB domain"/>
    <property type="match status" value="1"/>
</dbReference>
<dbReference type="RefSeq" id="WP_076168063.1">
    <property type="nucleotide sequence ID" value="NZ_MQUQ01000030.1"/>
</dbReference>
<reference evidence="2 3" key="1">
    <citation type="submission" date="2016-01" db="EMBL/GenBank/DDBJ databases">
        <title>Amycolatopsis coloradensis genome sequencing and assembly.</title>
        <authorList>
            <person name="Mayilraj S."/>
        </authorList>
    </citation>
    <scope>NUCLEOTIDE SEQUENCE [LARGE SCALE GENOMIC DNA]</scope>
    <source>
        <strain evidence="2 3">DSM 44225</strain>
    </source>
</reference>
<sequence>MFRVYDRADPAQYPLTRTEAYRVYKLEVADASAFIRTGIHEFVGRDHDEKIRRDRELALARKAREDAARWAGITADAAMLDGTDQNFVYQVWKRASGPKVKNGALDAWGGEAADWKTFIITTIYDLHTRDQLDAIERERERDEEAAKKLESDFARTNAVNAVPVPPNPAWLGLADDDFIRELLKTTQLADPVHAEVKAAALAALQSSDRLVWRAYIDRGVHDAVKRDGAREQAARDEADRQKVRDIRAKAETSRLRPRLVQAADAALRGTPADVTAFLRDGQFLPLAQSLMATSQGRRGYYVTGNAVGDGTVGTGDNPNRPTGTRPFPAANWRVVTGLADAGCSSLESTRQAGVYLRQQNLAVKVQGHDGTDQFELDATWCPNPVSAHVALESKAQPGRFLRHFQNKLWAAARTGSNAFDGGPSFMADIAWATREPDPEITTVLMLRWHNDAAAAAAVGTPVAPEVFEGYDGNGFRYRDFAKGRMYQHDRLGPAAKWMGSPFVARYVAFGGLQFSFPETDQETLPDGAHRVKFRNGASLYWGDKSIEPKLVYGAIQDEWIAEGGGTGYLGYPISDEYAVENGRRSDFQGGWIVHYPATGQTLAYRR</sequence>
<accession>A0A1R0KEW0</accession>
<dbReference type="InterPro" id="IPR013207">
    <property type="entry name" value="LGFP"/>
</dbReference>
<dbReference type="GO" id="GO:0046556">
    <property type="term" value="F:alpha-L-arabinofuranosidase activity"/>
    <property type="evidence" value="ECO:0007669"/>
    <property type="project" value="InterPro"/>
</dbReference>
<evidence type="ECO:0000259" key="1">
    <source>
        <dbReference type="Pfam" id="PF05270"/>
    </source>
</evidence>
<dbReference type="OrthoDB" id="3635032at2"/>
<gene>
    <name evidence="2" type="ORF">BS329_38290</name>
</gene>
<protein>
    <recommendedName>
        <fullName evidence="1">Alpha-L-arabinofuranosidase B arabinose-binding domain-containing protein</fullName>
    </recommendedName>
</protein>
<dbReference type="Pfam" id="PF08310">
    <property type="entry name" value="LGFP"/>
    <property type="match status" value="2"/>
</dbReference>
<dbReference type="Pfam" id="PF05270">
    <property type="entry name" value="AbfB"/>
    <property type="match status" value="1"/>
</dbReference>
<name>A0A1R0KEW0_9PSEU</name>
<proteinExistence type="predicted"/>
<dbReference type="GO" id="GO:0046373">
    <property type="term" value="P:L-arabinose metabolic process"/>
    <property type="evidence" value="ECO:0007669"/>
    <property type="project" value="InterPro"/>
</dbReference>
<dbReference type="InterPro" id="IPR007934">
    <property type="entry name" value="AbfB_ABD"/>
</dbReference>
<evidence type="ECO:0000313" key="3">
    <source>
        <dbReference type="Proteomes" id="UP000187486"/>
    </source>
</evidence>
<dbReference type="AlphaFoldDB" id="A0A1R0KEW0"/>
<dbReference type="InterPro" id="IPR036195">
    <property type="entry name" value="AbfB_ABD_sf"/>
</dbReference>
<dbReference type="EMBL" id="MQUQ01000030">
    <property type="protein sequence ID" value="OLZ43701.1"/>
    <property type="molecule type" value="Genomic_DNA"/>
</dbReference>
<keyword evidence="3" id="KW-1185">Reference proteome</keyword>
<evidence type="ECO:0000313" key="2">
    <source>
        <dbReference type="EMBL" id="OLZ43701.1"/>
    </source>
</evidence>
<dbReference type="STRING" id="76021.BS329_38290"/>
<dbReference type="Proteomes" id="UP000187486">
    <property type="component" value="Unassembled WGS sequence"/>
</dbReference>
<feature type="domain" description="Alpha-L-arabinofuranosidase B arabinose-binding" evidence="1">
    <location>
        <begin position="326"/>
        <end position="425"/>
    </location>
</feature>